<keyword evidence="3" id="KW-1185">Reference proteome</keyword>
<organism evidence="2 3">
    <name type="scientific">Runella defluvii</name>
    <dbReference type="NCBI Taxonomy" id="370973"/>
    <lineage>
        <taxon>Bacteria</taxon>
        <taxon>Pseudomonadati</taxon>
        <taxon>Bacteroidota</taxon>
        <taxon>Cytophagia</taxon>
        <taxon>Cytophagales</taxon>
        <taxon>Spirosomataceae</taxon>
        <taxon>Runella</taxon>
    </lineage>
</organism>
<dbReference type="InterPro" id="IPR036278">
    <property type="entry name" value="Sialidase_sf"/>
</dbReference>
<feature type="chain" id="PRO_5031095037" description="Exo-alpha-sialidase" evidence="1">
    <location>
        <begin position="22"/>
        <end position="387"/>
    </location>
</feature>
<evidence type="ECO:0000256" key="1">
    <source>
        <dbReference type="SAM" id="SignalP"/>
    </source>
</evidence>
<accession>A0A7W6ENJ4</accession>
<feature type="signal peptide" evidence="1">
    <location>
        <begin position="1"/>
        <end position="21"/>
    </location>
</feature>
<dbReference type="EMBL" id="JACIBY010000001">
    <property type="protein sequence ID" value="MBB3836312.1"/>
    <property type="molecule type" value="Genomic_DNA"/>
</dbReference>
<keyword evidence="1" id="KW-0732">Signal</keyword>
<dbReference type="Proteomes" id="UP000541352">
    <property type="component" value="Unassembled WGS sequence"/>
</dbReference>
<dbReference type="SUPFAM" id="SSF50939">
    <property type="entry name" value="Sialidases"/>
    <property type="match status" value="1"/>
</dbReference>
<evidence type="ECO:0000313" key="2">
    <source>
        <dbReference type="EMBL" id="MBB3836312.1"/>
    </source>
</evidence>
<dbReference type="AlphaFoldDB" id="A0A7W6ENJ4"/>
<evidence type="ECO:0008006" key="4">
    <source>
        <dbReference type="Google" id="ProtNLM"/>
    </source>
</evidence>
<evidence type="ECO:0000313" key="3">
    <source>
        <dbReference type="Proteomes" id="UP000541352"/>
    </source>
</evidence>
<dbReference type="RefSeq" id="WP_183971082.1">
    <property type="nucleotide sequence ID" value="NZ_JACIBY010000001.1"/>
</dbReference>
<comment type="caution">
    <text evidence="2">The sequence shown here is derived from an EMBL/GenBank/DDBJ whole genome shotgun (WGS) entry which is preliminary data.</text>
</comment>
<protein>
    <recommendedName>
        <fullName evidence="4">Exo-alpha-sialidase</fullName>
    </recommendedName>
</protein>
<sequence>MRKTLVASWFLLVCMVQWGLAQVPGSKVAYSPASSGLYIGSPSICRLTNGDYLASHDLFGPQSNEFERPVSCIYRSTDKGKTWTQISKINGQFWSKLFVHQGKLYFLGTSKHHGNTIIRKSLDNGVTWTEPTDGENGLILPGEYHCAPVPLIEHNGRLWRAMEDAMGPIKKWGKRYGAFMMSMPLDADPMKASSWSHSNVLRYDSTLLGGNFGGWIEGNAVVTPQGELLDILRVDDKSTLEEKAAFVHISADGKNATFDPAKDFVNFPGGSKKFTIRFDPKSKRYWTLANYIPQEIKDANPKRNPASIRNTQALFSSEDLIHWKLHKIVLQHPDVLKHGFQYVDWLFEGRHIVFLSRTAYDDGAGGAHNNHDANYLTFHRIKKFRKQ</sequence>
<proteinExistence type="predicted"/>
<gene>
    <name evidence="2" type="ORF">FHS57_000294</name>
</gene>
<dbReference type="CDD" id="cd15482">
    <property type="entry name" value="Sialidase_non-viral"/>
    <property type="match status" value="1"/>
</dbReference>
<dbReference type="Gene3D" id="2.120.10.10">
    <property type="match status" value="1"/>
</dbReference>
<reference evidence="2 3" key="1">
    <citation type="submission" date="2020-08" db="EMBL/GenBank/DDBJ databases">
        <title>Genomic Encyclopedia of Type Strains, Phase IV (KMG-IV): sequencing the most valuable type-strain genomes for metagenomic binning, comparative biology and taxonomic classification.</title>
        <authorList>
            <person name="Goeker M."/>
        </authorList>
    </citation>
    <scope>NUCLEOTIDE SEQUENCE [LARGE SCALE GENOMIC DNA]</scope>
    <source>
        <strain evidence="2 3">DSM 17976</strain>
    </source>
</reference>
<name>A0A7W6ENJ4_9BACT</name>